<name>A0A102LIW9_9BURK</name>
<proteinExistence type="predicted"/>
<protein>
    <submittedName>
        <fullName evidence="1">Uncharacterized protein</fullName>
    </submittedName>
</protein>
<dbReference type="RefSeq" id="WP_059631474.1">
    <property type="nucleotide sequence ID" value="NZ_CP013370.1"/>
</dbReference>
<dbReference type="AlphaFoldDB" id="A0A102LIW9"/>
<accession>A0A102LIW9</accession>
<sequence length="112" mass="12111">MNKIQGVLCLCLLLIPAITTAHLADDDVARPAFCVADYRQSNVMPKWADPVDSSATSSAALIWGLRASEWTLDLYGLRNTNMHGTYGLIWIANAAFGSIVRCDAAKVTNAAR</sequence>
<gene>
    <name evidence="1" type="ORF">WI38_06010</name>
</gene>
<evidence type="ECO:0000313" key="1">
    <source>
        <dbReference type="EMBL" id="KUZ94718.1"/>
    </source>
</evidence>
<organism evidence="1 2">
    <name type="scientific">Burkholderia ubonensis</name>
    <dbReference type="NCBI Taxonomy" id="101571"/>
    <lineage>
        <taxon>Bacteria</taxon>
        <taxon>Pseudomonadati</taxon>
        <taxon>Pseudomonadota</taxon>
        <taxon>Betaproteobacteria</taxon>
        <taxon>Burkholderiales</taxon>
        <taxon>Burkholderiaceae</taxon>
        <taxon>Burkholderia</taxon>
        <taxon>Burkholderia cepacia complex</taxon>
    </lineage>
</organism>
<evidence type="ECO:0000313" key="2">
    <source>
        <dbReference type="Proteomes" id="UP000065521"/>
    </source>
</evidence>
<reference evidence="1 2" key="1">
    <citation type="submission" date="2015-11" db="EMBL/GenBank/DDBJ databases">
        <title>Expanding the genomic diversity of Burkholderia species for the development of highly accurate diagnostics.</title>
        <authorList>
            <person name="Sahl J."/>
            <person name="Keim P."/>
            <person name="Wagner D."/>
        </authorList>
    </citation>
    <scope>NUCLEOTIDE SEQUENCE [LARGE SCALE GENOMIC DNA]</scope>
    <source>
        <strain evidence="1 2">RF32-BP4</strain>
    </source>
</reference>
<dbReference type="Proteomes" id="UP000065521">
    <property type="component" value="Unassembled WGS sequence"/>
</dbReference>
<dbReference type="EMBL" id="LOTN01000012">
    <property type="protein sequence ID" value="KUZ94718.1"/>
    <property type="molecule type" value="Genomic_DNA"/>
</dbReference>
<comment type="caution">
    <text evidence="1">The sequence shown here is derived from an EMBL/GenBank/DDBJ whole genome shotgun (WGS) entry which is preliminary data.</text>
</comment>